<organism evidence="1 2">
    <name type="scientific">Monosporascus ibericus</name>
    <dbReference type="NCBI Taxonomy" id="155417"/>
    <lineage>
        <taxon>Eukaryota</taxon>
        <taxon>Fungi</taxon>
        <taxon>Dikarya</taxon>
        <taxon>Ascomycota</taxon>
        <taxon>Pezizomycotina</taxon>
        <taxon>Sordariomycetes</taxon>
        <taxon>Xylariomycetidae</taxon>
        <taxon>Xylariales</taxon>
        <taxon>Xylariales incertae sedis</taxon>
        <taxon>Monosporascus</taxon>
    </lineage>
</organism>
<protein>
    <submittedName>
        <fullName evidence="1">Uncharacterized protein</fullName>
    </submittedName>
</protein>
<name>A0A4Q4TEJ6_9PEZI</name>
<dbReference type="Proteomes" id="UP000293360">
    <property type="component" value="Unassembled WGS sequence"/>
</dbReference>
<proteinExistence type="predicted"/>
<sequence length="85" mass="9492">MKWLFRSAHTIQNLPMASFDSSTRAPRATLPEITLVRYALLITVRTLARAETNFAPCCWMEVERGLRWHSETPADAAPFGGVNGS</sequence>
<keyword evidence="2" id="KW-1185">Reference proteome</keyword>
<reference evidence="1 2" key="1">
    <citation type="submission" date="2018-06" db="EMBL/GenBank/DDBJ databases">
        <title>Complete Genomes of Monosporascus.</title>
        <authorList>
            <person name="Robinson A.J."/>
            <person name="Natvig D.O."/>
        </authorList>
    </citation>
    <scope>NUCLEOTIDE SEQUENCE [LARGE SCALE GENOMIC DNA]</scope>
    <source>
        <strain evidence="1 2">CBS 110550</strain>
    </source>
</reference>
<dbReference type="AlphaFoldDB" id="A0A4Q4TEJ6"/>
<accession>A0A4Q4TEJ6</accession>
<evidence type="ECO:0000313" key="2">
    <source>
        <dbReference type="Proteomes" id="UP000293360"/>
    </source>
</evidence>
<gene>
    <name evidence="1" type="ORF">DL764_004661</name>
</gene>
<dbReference type="EMBL" id="QJNU01000226">
    <property type="protein sequence ID" value="RYP04114.1"/>
    <property type="molecule type" value="Genomic_DNA"/>
</dbReference>
<comment type="caution">
    <text evidence="1">The sequence shown here is derived from an EMBL/GenBank/DDBJ whole genome shotgun (WGS) entry which is preliminary data.</text>
</comment>
<evidence type="ECO:0000313" key="1">
    <source>
        <dbReference type="EMBL" id="RYP04114.1"/>
    </source>
</evidence>